<dbReference type="EMBL" id="BT085807">
    <property type="protein sequence ID" value="ACR36160.1"/>
    <property type="molecule type" value="mRNA"/>
</dbReference>
<proteinExistence type="evidence at transcript level"/>
<protein>
    <submittedName>
        <fullName evidence="1">Uncharacterized protein</fullName>
    </submittedName>
</protein>
<name>C4J4R0_MAIZE</name>
<sequence>MICFQFFFPVPCSGRQTQTNEASISHSVSWLVRTPMTISRVCLYQVAPFVTMLHGQSADQHCHDAGARAPSFVSRQSRPTRPSRSSCLSCTTENLHSKSKAAVIRTWYGRLFRCQSPTVLPNSTACVLFNVLDKGRCFRPESLAKWTNLMAQHNLTNFCLLEKPTMLAKVLSVLGAQSTLGQLAVHPAQRRVVGAQDSLQGPRP</sequence>
<reference evidence="1" key="1">
    <citation type="journal article" date="2009" name="PLoS Genet.">
        <title>Sequencing, mapping, and analysis of 27,455 maize full-length cDNAs.</title>
        <authorList>
            <person name="Soderlund C."/>
            <person name="Descour A."/>
            <person name="Kudrna D."/>
            <person name="Bomhoff M."/>
            <person name="Boyd L."/>
            <person name="Currie J."/>
            <person name="Angelova A."/>
            <person name="Collura K."/>
            <person name="Wissotski M."/>
            <person name="Ashley E."/>
            <person name="Morrow D."/>
            <person name="Fernandes J."/>
            <person name="Walbot V."/>
            <person name="Yu Y."/>
        </authorList>
    </citation>
    <scope>NUCLEOTIDE SEQUENCE</scope>
    <source>
        <strain evidence="1">B73</strain>
    </source>
</reference>
<accession>C4J4R0</accession>
<organism evidence="1">
    <name type="scientific">Zea mays</name>
    <name type="common">Maize</name>
    <dbReference type="NCBI Taxonomy" id="4577"/>
    <lineage>
        <taxon>Eukaryota</taxon>
        <taxon>Viridiplantae</taxon>
        <taxon>Streptophyta</taxon>
        <taxon>Embryophyta</taxon>
        <taxon>Tracheophyta</taxon>
        <taxon>Spermatophyta</taxon>
        <taxon>Magnoliopsida</taxon>
        <taxon>Liliopsida</taxon>
        <taxon>Poales</taxon>
        <taxon>Poaceae</taxon>
        <taxon>PACMAD clade</taxon>
        <taxon>Panicoideae</taxon>
        <taxon>Andropogonodae</taxon>
        <taxon>Andropogoneae</taxon>
        <taxon>Tripsacinae</taxon>
        <taxon>Zea</taxon>
    </lineage>
</organism>
<evidence type="ECO:0000313" key="1">
    <source>
        <dbReference type="EMBL" id="ACR36160.1"/>
    </source>
</evidence>
<dbReference type="AlphaFoldDB" id="C4J4R0"/>